<dbReference type="Proteomes" id="UP000619244">
    <property type="component" value="Unassembled WGS sequence"/>
</dbReference>
<protein>
    <recommendedName>
        <fullName evidence="4">Lipoprotein</fullName>
    </recommendedName>
</protein>
<organism evidence="2 3">
    <name type="scientific">Streptomyces minutiscleroticus</name>
    <dbReference type="NCBI Taxonomy" id="68238"/>
    <lineage>
        <taxon>Bacteria</taxon>
        <taxon>Bacillati</taxon>
        <taxon>Actinomycetota</taxon>
        <taxon>Actinomycetes</taxon>
        <taxon>Kitasatosporales</taxon>
        <taxon>Streptomycetaceae</taxon>
        <taxon>Streptomyces</taxon>
    </lineage>
</organism>
<gene>
    <name evidence="2" type="ORF">GCM10010358_22970</name>
</gene>
<dbReference type="EMBL" id="BMVU01000007">
    <property type="protein sequence ID" value="GGX67939.1"/>
    <property type="molecule type" value="Genomic_DNA"/>
</dbReference>
<evidence type="ECO:0008006" key="4">
    <source>
        <dbReference type="Google" id="ProtNLM"/>
    </source>
</evidence>
<sequence length="254" mass="25551">MKAEVSRIVAAASAVAALGLATACGGGGGSDGSGGDGGDERAKRASRATSAATADPQEPAAGGALTKDLLEKAALADGDVDGFTVRKMAASDIVEDSVPAKPAACQPVADMAVFTSDPAAQASVGRNLTAEGERDASLALSLVLLSYEEGGAEEVLAGLRTAIGKCTEYEHVGYRHTGVGRRTAPGLGDEAVAYGFTASIEGAKVPTTFTVVRSGTTIASFMAMDMLNGDTLKVPSEVVETQLEKLEKTGKPTG</sequence>
<evidence type="ECO:0000256" key="1">
    <source>
        <dbReference type="SAM" id="MobiDB-lite"/>
    </source>
</evidence>
<comment type="caution">
    <text evidence="2">The sequence shown here is derived from an EMBL/GenBank/DDBJ whole genome shotgun (WGS) entry which is preliminary data.</text>
</comment>
<dbReference type="RefSeq" id="WP_190190102.1">
    <property type="nucleotide sequence ID" value="NZ_BMVU01000007.1"/>
</dbReference>
<reference evidence="2" key="1">
    <citation type="journal article" date="2014" name="Int. J. Syst. Evol. Microbiol.">
        <title>Complete genome sequence of Corynebacterium casei LMG S-19264T (=DSM 44701T), isolated from a smear-ripened cheese.</title>
        <authorList>
            <consortium name="US DOE Joint Genome Institute (JGI-PGF)"/>
            <person name="Walter F."/>
            <person name="Albersmeier A."/>
            <person name="Kalinowski J."/>
            <person name="Ruckert C."/>
        </authorList>
    </citation>
    <scope>NUCLEOTIDE SEQUENCE</scope>
    <source>
        <strain evidence="2">JCM 4790</strain>
    </source>
</reference>
<feature type="compositionally biased region" description="Gly residues" evidence="1">
    <location>
        <begin position="27"/>
        <end position="36"/>
    </location>
</feature>
<dbReference type="PROSITE" id="PS51257">
    <property type="entry name" value="PROKAR_LIPOPROTEIN"/>
    <property type="match status" value="1"/>
</dbReference>
<reference evidence="2" key="2">
    <citation type="submission" date="2020-09" db="EMBL/GenBank/DDBJ databases">
        <authorList>
            <person name="Sun Q."/>
            <person name="Ohkuma M."/>
        </authorList>
    </citation>
    <scope>NUCLEOTIDE SEQUENCE</scope>
    <source>
        <strain evidence="2">JCM 4790</strain>
    </source>
</reference>
<keyword evidence="3" id="KW-1185">Reference proteome</keyword>
<feature type="region of interest" description="Disordered" evidence="1">
    <location>
        <begin position="27"/>
        <end position="61"/>
    </location>
</feature>
<proteinExistence type="predicted"/>
<accession>A0A918KN23</accession>
<name>A0A918KN23_9ACTN</name>
<dbReference type="AlphaFoldDB" id="A0A918KN23"/>
<evidence type="ECO:0000313" key="3">
    <source>
        <dbReference type="Proteomes" id="UP000619244"/>
    </source>
</evidence>
<evidence type="ECO:0000313" key="2">
    <source>
        <dbReference type="EMBL" id="GGX67939.1"/>
    </source>
</evidence>